<evidence type="ECO:0000313" key="1">
    <source>
        <dbReference type="EMBL" id="EQD32094.1"/>
    </source>
</evidence>
<sequence>GKLVEVVEFGDDSEAAVLAYAAKERELQGDTALEVVLIGSDSLETVRRTHANYFQGPAASVEKYLAGV</sequence>
<reference evidence="1" key="2">
    <citation type="journal article" date="2014" name="ISME J.">
        <title>Microbial stratification in low pH oxic and suboxic macroscopic growths along an acid mine drainage.</title>
        <authorList>
            <person name="Mendez-Garcia C."/>
            <person name="Mesa V."/>
            <person name="Sprenger R.R."/>
            <person name="Richter M."/>
            <person name="Diez M.S."/>
            <person name="Solano J."/>
            <person name="Bargiela R."/>
            <person name="Golyshina O.V."/>
            <person name="Manteca A."/>
            <person name="Ramos J.L."/>
            <person name="Gallego J.R."/>
            <person name="Llorente I."/>
            <person name="Martins Dos Santos V.A."/>
            <person name="Jensen O.N."/>
            <person name="Pelaez A.I."/>
            <person name="Sanchez J."/>
            <person name="Ferrer M."/>
        </authorList>
    </citation>
    <scope>NUCLEOTIDE SEQUENCE</scope>
</reference>
<name>T0ZTX8_9ZZZZ</name>
<gene>
    <name evidence="1" type="ORF">B1A_19616</name>
</gene>
<organism evidence="1">
    <name type="scientific">mine drainage metagenome</name>
    <dbReference type="NCBI Taxonomy" id="410659"/>
    <lineage>
        <taxon>unclassified sequences</taxon>
        <taxon>metagenomes</taxon>
        <taxon>ecological metagenomes</taxon>
    </lineage>
</organism>
<reference evidence="1" key="1">
    <citation type="submission" date="2013-08" db="EMBL/GenBank/DDBJ databases">
        <authorList>
            <person name="Mendez C."/>
            <person name="Richter M."/>
            <person name="Ferrer M."/>
            <person name="Sanchez J."/>
        </authorList>
    </citation>
    <scope>NUCLEOTIDE SEQUENCE</scope>
</reference>
<proteinExistence type="predicted"/>
<dbReference type="AlphaFoldDB" id="T0ZTX8"/>
<feature type="non-terminal residue" evidence="1">
    <location>
        <position position="1"/>
    </location>
</feature>
<protein>
    <submittedName>
        <fullName evidence="1">Uncharacterized protein</fullName>
    </submittedName>
</protein>
<accession>T0ZTX8</accession>
<comment type="caution">
    <text evidence="1">The sequence shown here is derived from an EMBL/GenBank/DDBJ whole genome shotgun (WGS) entry which is preliminary data.</text>
</comment>
<dbReference type="EMBL" id="AUZX01014482">
    <property type="protein sequence ID" value="EQD32094.1"/>
    <property type="molecule type" value="Genomic_DNA"/>
</dbReference>